<dbReference type="SUPFAM" id="SSF82866">
    <property type="entry name" value="Multidrug efflux transporter AcrB transmembrane domain"/>
    <property type="match status" value="2"/>
</dbReference>
<feature type="transmembrane region" description="Helical" evidence="9">
    <location>
        <begin position="898"/>
        <end position="922"/>
    </location>
</feature>
<evidence type="ECO:0000313" key="11">
    <source>
        <dbReference type="EMBL" id="KIC95006.1"/>
    </source>
</evidence>
<dbReference type="NCBIfam" id="TIGR00915">
    <property type="entry name" value="2A0602"/>
    <property type="match status" value="1"/>
</dbReference>
<feature type="transmembrane region" description="Helical" evidence="9">
    <location>
        <begin position="366"/>
        <end position="386"/>
    </location>
</feature>
<keyword evidence="4" id="KW-1003">Cell membrane</keyword>
<dbReference type="Gene3D" id="3.30.70.1430">
    <property type="entry name" value="Multidrug efflux transporter AcrB pore domain"/>
    <property type="match status" value="2"/>
</dbReference>
<dbReference type="GO" id="GO:0005886">
    <property type="term" value="C:plasma membrane"/>
    <property type="evidence" value="ECO:0007669"/>
    <property type="project" value="UniProtKB-SubCell"/>
</dbReference>
<feature type="transmembrane region" description="Helical" evidence="9">
    <location>
        <begin position="974"/>
        <end position="993"/>
    </location>
</feature>
<keyword evidence="7 9" id="KW-1133">Transmembrane helix</keyword>
<accession>A0A0C1L692</accession>
<feature type="transmembrane region" description="Helical" evidence="9">
    <location>
        <begin position="438"/>
        <end position="458"/>
    </location>
</feature>
<evidence type="ECO:0000256" key="5">
    <source>
        <dbReference type="ARBA" id="ARBA00022519"/>
    </source>
</evidence>
<evidence type="ECO:0000313" key="12">
    <source>
        <dbReference type="Proteomes" id="UP000031408"/>
    </source>
</evidence>
<evidence type="ECO:0000256" key="2">
    <source>
        <dbReference type="ARBA" id="ARBA00010942"/>
    </source>
</evidence>
<dbReference type="Proteomes" id="UP000031408">
    <property type="component" value="Unassembled WGS sequence"/>
</dbReference>
<feature type="transmembrane region" description="Helical" evidence="9">
    <location>
        <begin position="9"/>
        <end position="28"/>
    </location>
</feature>
<dbReference type="GO" id="GO:0042910">
    <property type="term" value="F:xenobiotic transmembrane transporter activity"/>
    <property type="evidence" value="ECO:0007669"/>
    <property type="project" value="TreeGrafter"/>
</dbReference>
<evidence type="ECO:0000256" key="3">
    <source>
        <dbReference type="ARBA" id="ARBA00022448"/>
    </source>
</evidence>
<dbReference type="FunFam" id="1.20.1640.10:FF:000001">
    <property type="entry name" value="Efflux pump membrane transporter"/>
    <property type="match status" value="1"/>
</dbReference>
<feature type="transmembrane region" description="Helical" evidence="9">
    <location>
        <begin position="928"/>
        <end position="953"/>
    </location>
</feature>
<dbReference type="Gene3D" id="1.20.1640.10">
    <property type="entry name" value="Multidrug efflux transporter AcrB transmembrane domain"/>
    <property type="match status" value="2"/>
</dbReference>
<keyword evidence="8 9" id="KW-0472">Membrane</keyword>
<dbReference type="Gene3D" id="3.30.70.1320">
    <property type="entry name" value="Multidrug efflux transporter AcrB pore domain like"/>
    <property type="match status" value="1"/>
</dbReference>
<dbReference type="SUPFAM" id="SSF82693">
    <property type="entry name" value="Multidrug efflux transporter AcrB pore domain, PN1, PN2, PC1 and PC2 subdomains"/>
    <property type="match status" value="4"/>
</dbReference>
<evidence type="ECO:0000256" key="1">
    <source>
        <dbReference type="ARBA" id="ARBA00004429"/>
    </source>
</evidence>
<proteinExistence type="inferred from homology"/>
<feature type="domain" description="SSD" evidence="10">
    <location>
        <begin position="370"/>
        <end position="495"/>
    </location>
</feature>
<protein>
    <submittedName>
        <fullName evidence="11">Multidrug transporter AcrB</fullName>
    </submittedName>
</protein>
<keyword evidence="5" id="KW-0997">Cell inner membrane</keyword>
<evidence type="ECO:0000256" key="7">
    <source>
        <dbReference type="ARBA" id="ARBA00022989"/>
    </source>
</evidence>
<dbReference type="Gene3D" id="3.30.2090.10">
    <property type="entry name" value="Multidrug efflux transporter AcrB TolC docking domain, DN and DC subdomains"/>
    <property type="match status" value="2"/>
</dbReference>
<feature type="transmembrane region" description="Helical" evidence="9">
    <location>
        <begin position="392"/>
        <end position="417"/>
    </location>
</feature>
<evidence type="ECO:0000256" key="6">
    <source>
        <dbReference type="ARBA" id="ARBA00022692"/>
    </source>
</evidence>
<dbReference type="InterPro" id="IPR027463">
    <property type="entry name" value="AcrB_DN_DC_subdom"/>
</dbReference>
<keyword evidence="6 9" id="KW-0812">Transmembrane</keyword>
<evidence type="ECO:0000256" key="4">
    <source>
        <dbReference type="ARBA" id="ARBA00022475"/>
    </source>
</evidence>
<reference evidence="11 12" key="1">
    <citation type="submission" date="2014-11" db="EMBL/GenBank/DDBJ databases">
        <title>Genome sequence of Flavihumibacter solisilvae 3-3.</title>
        <authorList>
            <person name="Zhou G."/>
            <person name="Li M."/>
            <person name="Wang G."/>
        </authorList>
    </citation>
    <scope>NUCLEOTIDE SEQUENCE [LARGE SCALE GENOMIC DNA]</scope>
    <source>
        <strain evidence="11 12">3-3</strain>
    </source>
</reference>
<dbReference type="PRINTS" id="PR00702">
    <property type="entry name" value="ACRIFLAVINRP"/>
</dbReference>
<evidence type="ECO:0000256" key="8">
    <source>
        <dbReference type="ARBA" id="ARBA00023136"/>
    </source>
</evidence>
<sequence>MFKKFIDRPVLATVISIIIVILGGLALVKLPLQQFPDIAPPAVQVSARYPGANAETILRSVAPSLEEAINGVENMIYMSSTASNDGTLGISVFFKQGTDPDRAAVNVQNRVAQAISQLPAEVVQQGIATAKQQNSLVIAYYLTSEDESKYDQTFLSNYALINLIPELKRVQGVGQAVIWGSNREYAMRIWLKPAQMASYNLTPNEVIAAIQDKNLEAAPGRFGEQSQEAFEYVIKYKGKFNKSEDYENIIIRANADGSVLRLKDVARVKFEAFTYNGITRVNGKPAINIGIFQQPGSNSNEIQIATTKFMEKASKEFPKGISFKLLYSTKEALDQSIDQVKHTLIEAFVLVFLVVFLFLQDFRATLIPAIAVPVAIIGTFFFIQLIGFSINLLTLFALILVIGIVVDDAIVVVEAVHTKLNRGSKSAKEATRHAMKEISGAIISITLVMAAVFIPVGFIESSTGQFYRQFAFTMAIAIVLSAINALTLSPALAALFLKPNHNHEGQHKLKTFKQRFFDGFNSGFENLTNRYVRSLRFLFRHKWVGLSSLALVLVATIWMAKKTPTGFIPPEDQGFIVISVTLPSSASLERNAHITEEIYKAIGKQEFSKQVNVLAGFNLLTQSSSSSAGTAFVGLKPFDQRGPVKDIDAIQDIIRQKLSGIKGADFFVFTFPTVPGFSNVDGLDFVLQDRAGGAINKFSEVSQQFMAELMKRPEIGFVFTPFRSDYPQLEMEVDDVKAAQLGVSVKEILQTMQAYFGTAQASDFNRFGKYYRVMLQASKEDRANVAAIDGVLVKNVHGERVPINTLVSLNRVYGPETVSRYNLFNSIGMNATVKPGFSSGDGINAVKEVAAKILPEGYSFEFTGQTLEETAAGRQTTIIFLLCLVFVYFLLAAQYESYILPLSVILTIPTGIFGVFAAIGFTGIDNNIYVQVALVMLIGLLAKNAILIVEFAAQRRRGGESLARAAVNAAGSRLRPIIMTSLAFIVGLIPMMSATGPSAKGNHSISIGAAGGMLSGMLMGLFITPVLFIIFQHLQERISGKPESRLNGKGHAADLEAANEVLHS</sequence>
<feature type="transmembrane region" description="Helical" evidence="9">
    <location>
        <begin position="1005"/>
        <end position="1031"/>
    </location>
</feature>
<dbReference type="InterPro" id="IPR001036">
    <property type="entry name" value="Acrflvin-R"/>
</dbReference>
<dbReference type="GO" id="GO:0009636">
    <property type="term" value="P:response to toxic substance"/>
    <property type="evidence" value="ECO:0007669"/>
    <property type="project" value="UniProtKB-ARBA"/>
</dbReference>
<dbReference type="SUPFAM" id="SSF82714">
    <property type="entry name" value="Multidrug efflux transporter AcrB TolC docking domain, DN and DC subdomains"/>
    <property type="match status" value="2"/>
</dbReference>
<evidence type="ECO:0000256" key="9">
    <source>
        <dbReference type="SAM" id="Phobius"/>
    </source>
</evidence>
<evidence type="ECO:0000259" key="10">
    <source>
        <dbReference type="PROSITE" id="PS50156"/>
    </source>
</evidence>
<comment type="caution">
    <text evidence="11">The sequence shown here is derived from an EMBL/GenBank/DDBJ whole genome shotgun (WGS) entry which is preliminary data.</text>
</comment>
<organism evidence="11 12">
    <name type="scientific">Flavihumibacter solisilvae</name>
    <dbReference type="NCBI Taxonomy" id="1349421"/>
    <lineage>
        <taxon>Bacteria</taxon>
        <taxon>Pseudomonadati</taxon>
        <taxon>Bacteroidota</taxon>
        <taxon>Chitinophagia</taxon>
        <taxon>Chitinophagales</taxon>
        <taxon>Chitinophagaceae</taxon>
        <taxon>Flavihumibacter</taxon>
    </lineage>
</organism>
<dbReference type="EMBL" id="JSVC01000009">
    <property type="protein sequence ID" value="KIC95006.1"/>
    <property type="molecule type" value="Genomic_DNA"/>
</dbReference>
<feature type="transmembrane region" description="Helical" evidence="9">
    <location>
        <begin position="342"/>
        <end position="359"/>
    </location>
</feature>
<dbReference type="Pfam" id="PF00873">
    <property type="entry name" value="ACR_tran"/>
    <property type="match status" value="1"/>
</dbReference>
<name>A0A0C1L692_9BACT</name>
<feature type="transmembrane region" description="Helical" evidence="9">
    <location>
        <begin position="872"/>
        <end position="891"/>
    </location>
</feature>
<dbReference type="InterPro" id="IPR000731">
    <property type="entry name" value="SSD"/>
</dbReference>
<dbReference type="Gene3D" id="3.30.70.1440">
    <property type="entry name" value="Multidrug efflux transporter AcrB pore domain"/>
    <property type="match status" value="1"/>
</dbReference>
<dbReference type="PANTHER" id="PTHR32063:SF9">
    <property type="entry name" value="SIMILAR TO MULTIDRUG RESISTANCE PROTEIN MEXB"/>
    <property type="match status" value="1"/>
</dbReference>
<feature type="transmembrane region" description="Helical" evidence="9">
    <location>
        <begin position="543"/>
        <end position="560"/>
    </location>
</feature>
<gene>
    <name evidence="11" type="ORF">OI18_08965</name>
</gene>
<dbReference type="AlphaFoldDB" id="A0A0C1L692"/>
<dbReference type="OrthoDB" id="9758234at2"/>
<dbReference type="GO" id="GO:0015562">
    <property type="term" value="F:efflux transmembrane transporter activity"/>
    <property type="evidence" value="ECO:0007669"/>
    <property type="project" value="InterPro"/>
</dbReference>
<comment type="subcellular location">
    <subcellularLocation>
        <location evidence="1">Cell inner membrane</location>
        <topology evidence="1">Multi-pass membrane protein</topology>
    </subcellularLocation>
</comment>
<dbReference type="STRING" id="1349421.OI18_08965"/>
<dbReference type="PROSITE" id="PS50156">
    <property type="entry name" value="SSD"/>
    <property type="match status" value="1"/>
</dbReference>
<dbReference type="PANTHER" id="PTHR32063">
    <property type="match status" value="1"/>
</dbReference>
<feature type="transmembrane region" description="Helical" evidence="9">
    <location>
        <begin position="470"/>
        <end position="497"/>
    </location>
</feature>
<dbReference type="RefSeq" id="WP_039139123.1">
    <property type="nucleotide sequence ID" value="NZ_JSVC01000009.1"/>
</dbReference>
<dbReference type="FunFam" id="3.30.70.1430:FF:000001">
    <property type="entry name" value="Efflux pump membrane transporter"/>
    <property type="match status" value="1"/>
</dbReference>
<comment type="similarity">
    <text evidence="2">Belongs to the resistance-nodulation-cell division (RND) (TC 2.A.6) family.</text>
</comment>
<dbReference type="InterPro" id="IPR004764">
    <property type="entry name" value="MdtF-like"/>
</dbReference>
<keyword evidence="12" id="KW-1185">Reference proteome</keyword>
<keyword evidence="3" id="KW-0813">Transport</keyword>